<dbReference type="AlphaFoldDB" id="A0A0J8BC04"/>
<reference evidence="2 3" key="1">
    <citation type="journal article" date="2014" name="Nature">
        <title>The genome of the recently domesticated crop plant sugar beet (Beta vulgaris).</title>
        <authorList>
            <person name="Dohm J.C."/>
            <person name="Minoche A.E."/>
            <person name="Holtgrawe D."/>
            <person name="Capella-Gutierrez S."/>
            <person name="Zakrzewski F."/>
            <person name="Tafer H."/>
            <person name="Rupp O."/>
            <person name="Sorensen T.R."/>
            <person name="Stracke R."/>
            <person name="Reinhardt R."/>
            <person name="Goesmann A."/>
            <person name="Kraft T."/>
            <person name="Schulz B."/>
            <person name="Stadler P.F."/>
            <person name="Schmidt T."/>
            <person name="Gabaldon T."/>
            <person name="Lehrach H."/>
            <person name="Weisshaar B."/>
            <person name="Himmelbauer H."/>
        </authorList>
    </citation>
    <scope>NUCLEOTIDE SEQUENCE [LARGE SCALE GENOMIC DNA]</scope>
    <source>
        <tissue evidence="2">Taproot</tissue>
    </source>
</reference>
<keyword evidence="3" id="KW-1185">Reference proteome</keyword>
<organism evidence="2 3">
    <name type="scientific">Beta vulgaris subsp. vulgaris</name>
    <name type="common">Beet</name>
    <dbReference type="NCBI Taxonomy" id="3555"/>
    <lineage>
        <taxon>Eukaryota</taxon>
        <taxon>Viridiplantae</taxon>
        <taxon>Streptophyta</taxon>
        <taxon>Embryophyta</taxon>
        <taxon>Tracheophyta</taxon>
        <taxon>Spermatophyta</taxon>
        <taxon>Magnoliopsida</taxon>
        <taxon>eudicotyledons</taxon>
        <taxon>Gunneridae</taxon>
        <taxon>Pentapetalae</taxon>
        <taxon>Caryophyllales</taxon>
        <taxon>Chenopodiaceae</taxon>
        <taxon>Betoideae</taxon>
        <taxon>Beta</taxon>
    </lineage>
</organism>
<accession>A0A0J8BC04</accession>
<sequence length="40" mass="4629">MSGVFVQSRPLGVMKMDEAYIMQILLVHFGSAGKGYWFWF</sequence>
<keyword evidence="1" id="KW-0812">Transmembrane</keyword>
<dbReference type="Proteomes" id="UP000035740">
    <property type="component" value="Unassembled WGS sequence"/>
</dbReference>
<dbReference type="Gramene" id="KMS98904">
    <property type="protein sequence ID" value="KMS98904"/>
    <property type="gene ID" value="BVRB_3g067940"/>
</dbReference>
<dbReference type="EMBL" id="KQ090241">
    <property type="protein sequence ID" value="KMS98904.1"/>
    <property type="molecule type" value="Genomic_DNA"/>
</dbReference>
<evidence type="ECO:0000256" key="1">
    <source>
        <dbReference type="SAM" id="Phobius"/>
    </source>
</evidence>
<name>A0A0J8BC04_BETVV</name>
<feature type="transmembrane region" description="Helical" evidence="1">
    <location>
        <begin position="20"/>
        <end position="39"/>
    </location>
</feature>
<protein>
    <submittedName>
        <fullName evidence="2">Uncharacterized protein</fullName>
    </submittedName>
</protein>
<gene>
    <name evidence="2" type="ORF">BVRB_3g067940</name>
</gene>
<evidence type="ECO:0000313" key="3">
    <source>
        <dbReference type="Proteomes" id="UP000035740"/>
    </source>
</evidence>
<proteinExistence type="predicted"/>
<keyword evidence="1" id="KW-1133">Transmembrane helix</keyword>
<keyword evidence="1" id="KW-0472">Membrane</keyword>
<evidence type="ECO:0000313" key="2">
    <source>
        <dbReference type="EMBL" id="KMS98904.1"/>
    </source>
</evidence>